<feature type="transmembrane region" description="Helical" evidence="6">
    <location>
        <begin position="82"/>
        <end position="103"/>
    </location>
</feature>
<evidence type="ECO:0000256" key="5">
    <source>
        <dbReference type="ARBA" id="ARBA00023136"/>
    </source>
</evidence>
<dbReference type="Pfam" id="PF07114">
    <property type="entry name" value="TMEM126"/>
    <property type="match status" value="1"/>
</dbReference>
<protein>
    <submittedName>
        <fullName evidence="7">Uncharacterized protein</fullName>
    </submittedName>
</protein>
<evidence type="ECO:0000256" key="1">
    <source>
        <dbReference type="ARBA" id="ARBA00004225"/>
    </source>
</evidence>
<dbReference type="InterPro" id="IPR009801">
    <property type="entry name" value="TMEM126"/>
</dbReference>
<name>A0A5J5MJ92_MUNRE</name>
<keyword evidence="8" id="KW-1185">Reference proteome</keyword>
<dbReference type="PANTHER" id="PTHR16296:SF3">
    <property type="entry name" value="COMPLEX I ASSEMBLY FACTOR TMEM126B, MITOCHONDRIAL"/>
    <property type="match status" value="1"/>
</dbReference>
<dbReference type="AlphaFoldDB" id="A0A5J5MJ92"/>
<keyword evidence="3 6" id="KW-1133">Transmembrane helix</keyword>
<evidence type="ECO:0000256" key="6">
    <source>
        <dbReference type="SAM" id="Phobius"/>
    </source>
</evidence>
<feature type="transmembrane region" description="Helical" evidence="6">
    <location>
        <begin position="56"/>
        <end position="76"/>
    </location>
</feature>
<sequence length="114" mass="12872">SIYGIFGTTVAFPGILGSFIFRHCFKVKHDALKTYASLTILPYLSTIENCVLRSSLIGMACGVLYLWLFSSVLVPLPPKGRVMLLIFQTVFGLFHGFQHYVIFESTFEQTVRED</sequence>
<keyword evidence="4" id="KW-0496">Mitochondrion</keyword>
<proteinExistence type="predicted"/>
<dbReference type="EMBL" id="VCEB01000003">
    <property type="protein sequence ID" value="KAB0380303.1"/>
    <property type="molecule type" value="Genomic_DNA"/>
</dbReference>
<dbReference type="GO" id="GO:0032981">
    <property type="term" value="P:mitochondrial respiratory chain complex I assembly"/>
    <property type="evidence" value="ECO:0007669"/>
    <property type="project" value="TreeGrafter"/>
</dbReference>
<keyword evidence="5 6" id="KW-0472">Membrane</keyword>
<gene>
    <name evidence="7" type="ORF">FD755_008087</name>
</gene>
<dbReference type="PANTHER" id="PTHR16296">
    <property type="entry name" value="UNCHARACTERIZED HYPOTHALAMUS PROTEIN HT007"/>
    <property type="match status" value="1"/>
</dbReference>
<feature type="non-terminal residue" evidence="7">
    <location>
        <position position="1"/>
    </location>
</feature>
<accession>A0A5J5MJ92</accession>
<keyword evidence="2 6" id="KW-0812">Transmembrane</keyword>
<dbReference type="Proteomes" id="UP000326062">
    <property type="component" value="Chromosome 3"/>
</dbReference>
<evidence type="ECO:0000256" key="3">
    <source>
        <dbReference type="ARBA" id="ARBA00022989"/>
    </source>
</evidence>
<evidence type="ECO:0000256" key="2">
    <source>
        <dbReference type="ARBA" id="ARBA00022692"/>
    </source>
</evidence>
<reference evidence="7 8" key="1">
    <citation type="submission" date="2019-06" db="EMBL/GenBank/DDBJ databases">
        <title>Discovery of a novel chromosome fission-fusion reversal in muntjac.</title>
        <authorList>
            <person name="Mudd A.B."/>
            <person name="Bredeson J.V."/>
            <person name="Baum R."/>
            <person name="Hockemeyer D."/>
            <person name="Rokhsar D.S."/>
        </authorList>
    </citation>
    <scope>NUCLEOTIDE SEQUENCE [LARGE SCALE GENOMIC DNA]</scope>
    <source>
        <strain evidence="7">UCam_UCB_Mr</strain>
        <tissue evidence="7">Fibroblast cell line</tissue>
    </source>
</reference>
<comment type="subcellular location">
    <subcellularLocation>
        <location evidence="1">Mitochondrion membrane</location>
        <topology evidence="1">Multi-pass membrane protein</topology>
    </subcellularLocation>
</comment>
<evidence type="ECO:0000313" key="7">
    <source>
        <dbReference type="EMBL" id="KAB0380303.1"/>
    </source>
</evidence>
<feature type="transmembrane region" description="Helical" evidence="6">
    <location>
        <begin position="6"/>
        <end position="25"/>
    </location>
</feature>
<organism evidence="7 8">
    <name type="scientific">Muntiacus reevesi</name>
    <name type="common">Reeves' muntjac</name>
    <name type="synonym">Cervus reevesi</name>
    <dbReference type="NCBI Taxonomy" id="9886"/>
    <lineage>
        <taxon>Eukaryota</taxon>
        <taxon>Metazoa</taxon>
        <taxon>Chordata</taxon>
        <taxon>Craniata</taxon>
        <taxon>Vertebrata</taxon>
        <taxon>Euteleostomi</taxon>
        <taxon>Mammalia</taxon>
        <taxon>Eutheria</taxon>
        <taxon>Laurasiatheria</taxon>
        <taxon>Artiodactyla</taxon>
        <taxon>Ruminantia</taxon>
        <taxon>Pecora</taxon>
        <taxon>Cervidae</taxon>
        <taxon>Muntiacinae</taxon>
        <taxon>Muntiacus</taxon>
    </lineage>
</organism>
<evidence type="ECO:0000313" key="8">
    <source>
        <dbReference type="Proteomes" id="UP000326062"/>
    </source>
</evidence>
<dbReference type="GO" id="GO:0031966">
    <property type="term" value="C:mitochondrial membrane"/>
    <property type="evidence" value="ECO:0007669"/>
    <property type="project" value="UniProtKB-SubCell"/>
</dbReference>
<evidence type="ECO:0000256" key="4">
    <source>
        <dbReference type="ARBA" id="ARBA00023128"/>
    </source>
</evidence>
<comment type="caution">
    <text evidence="7">The sequence shown here is derived from an EMBL/GenBank/DDBJ whole genome shotgun (WGS) entry which is preliminary data.</text>
</comment>